<keyword evidence="3" id="KW-1185">Reference proteome</keyword>
<dbReference type="AlphaFoldDB" id="A0A8C7A2F3"/>
<evidence type="ECO:0008006" key="4">
    <source>
        <dbReference type="Google" id="ProtNLM"/>
    </source>
</evidence>
<reference evidence="2" key="2">
    <citation type="submission" date="2025-09" db="UniProtKB">
        <authorList>
            <consortium name="Ensembl"/>
        </authorList>
    </citation>
    <scope>IDENTIFICATION</scope>
</reference>
<dbReference type="Ensembl" id="ENSNPET00000019752.1">
    <property type="protein sequence ID" value="ENSNPEP00000019253.1"/>
    <property type="gene ID" value="ENSNPEG00000014352.1"/>
</dbReference>
<feature type="chain" id="PRO_5034192188" description="Secreted protein" evidence="1">
    <location>
        <begin position="21"/>
        <end position="107"/>
    </location>
</feature>
<evidence type="ECO:0000256" key="1">
    <source>
        <dbReference type="SAM" id="SignalP"/>
    </source>
</evidence>
<sequence>MCTTVLLIGTLVVMLRRRFCNKVEPYLAVDGSIKGASVSAKHRSRAGFIWSACGRGELLSAFKDVSCLGEVAGERYFWLRFTTKIWFENKEKYPRFPFADQKPNGSR</sequence>
<dbReference type="Proteomes" id="UP000694420">
    <property type="component" value="Unplaced"/>
</dbReference>
<dbReference type="Pfam" id="PF15201">
    <property type="entry name" value="Rod_cone_degen"/>
    <property type="match status" value="1"/>
</dbReference>
<evidence type="ECO:0000313" key="2">
    <source>
        <dbReference type="Ensembl" id="ENSNPEP00000019253.1"/>
    </source>
</evidence>
<dbReference type="InterPro" id="IPR027937">
    <property type="entry name" value="PRCD"/>
</dbReference>
<evidence type="ECO:0000313" key="3">
    <source>
        <dbReference type="Proteomes" id="UP000694420"/>
    </source>
</evidence>
<dbReference type="GO" id="GO:0042622">
    <property type="term" value="C:photoreceptor outer segment membrane"/>
    <property type="evidence" value="ECO:0007669"/>
    <property type="project" value="InterPro"/>
</dbReference>
<keyword evidence="1" id="KW-0732">Signal</keyword>
<feature type="signal peptide" evidence="1">
    <location>
        <begin position="1"/>
        <end position="20"/>
    </location>
</feature>
<organism evidence="2 3">
    <name type="scientific">Nothoprocta perdicaria</name>
    <name type="common">Chilean tinamou</name>
    <name type="synonym">Crypturus perdicarius</name>
    <dbReference type="NCBI Taxonomy" id="30464"/>
    <lineage>
        <taxon>Eukaryota</taxon>
        <taxon>Metazoa</taxon>
        <taxon>Chordata</taxon>
        <taxon>Craniata</taxon>
        <taxon>Vertebrata</taxon>
        <taxon>Euteleostomi</taxon>
        <taxon>Archelosauria</taxon>
        <taxon>Archosauria</taxon>
        <taxon>Dinosauria</taxon>
        <taxon>Saurischia</taxon>
        <taxon>Theropoda</taxon>
        <taxon>Coelurosauria</taxon>
        <taxon>Aves</taxon>
        <taxon>Palaeognathae</taxon>
        <taxon>Tinamiformes</taxon>
        <taxon>Tinamidae</taxon>
        <taxon>Nothoprocta</taxon>
    </lineage>
</organism>
<accession>A0A8C7A2F3</accession>
<proteinExistence type="predicted"/>
<name>A0A8C7A2F3_NOTPE</name>
<protein>
    <recommendedName>
        <fullName evidence="4">Secreted protein</fullName>
    </recommendedName>
</protein>
<reference evidence="2" key="1">
    <citation type="submission" date="2025-08" db="UniProtKB">
        <authorList>
            <consortium name="Ensembl"/>
        </authorList>
    </citation>
    <scope>IDENTIFICATION</scope>
</reference>